<dbReference type="OrthoDB" id="5041245at2759"/>
<organism evidence="1 2">
    <name type="scientific">Fusarium beomiforme</name>
    <dbReference type="NCBI Taxonomy" id="44412"/>
    <lineage>
        <taxon>Eukaryota</taxon>
        <taxon>Fungi</taxon>
        <taxon>Dikarya</taxon>
        <taxon>Ascomycota</taxon>
        <taxon>Pezizomycotina</taxon>
        <taxon>Sordariomycetes</taxon>
        <taxon>Hypocreomycetidae</taxon>
        <taxon>Hypocreales</taxon>
        <taxon>Nectriaceae</taxon>
        <taxon>Fusarium</taxon>
        <taxon>Fusarium burgessii species complex</taxon>
    </lineage>
</organism>
<reference evidence="1" key="2">
    <citation type="submission" date="2020-02" db="EMBL/GenBank/DDBJ databases">
        <title>Identification and distribution of gene clusters putatively required for synthesis of sphingolipid metabolism inhibitors in phylogenetically diverse species of the filamentous fungus Fusarium.</title>
        <authorList>
            <person name="Kim H.-S."/>
            <person name="Busman M."/>
            <person name="Brown D.W."/>
            <person name="Divon H."/>
            <person name="Uhlig S."/>
            <person name="Proctor R.H."/>
        </authorList>
    </citation>
    <scope>NUCLEOTIDE SEQUENCE</scope>
    <source>
        <strain evidence="1">NRRL 25174</strain>
    </source>
</reference>
<evidence type="ECO:0000313" key="1">
    <source>
        <dbReference type="EMBL" id="KAF4340192.1"/>
    </source>
</evidence>
<evidence type="ECO:0000313" key="2">
    <source>
        <dbReference type="Proteomes" id="UP000730481"/>
    </source>
</evidence>
<dbReference type="EMBL" id="PVQB02000246">
    <property type="protein sequence ID" value="KAF4340192.1"/>
    <property type="molecule type" value="Genomic_DNA"/>
</dbReference>
<comment type="caution">
    <text evidence="1">The sequence shown here is derived from an EMBL/GenBank/DDBJ whole genome shotgun (WGS) entry which is preliminary data.</text>
</comment>
<dbReference type="Proteomes" id="UP000730481">
    <property type="component" value="Unassembled WGS sequence"/>
</dbReference>
<sequence>MDPVWDNITRWAADTSEEKRLAFAHIQVSSDSAQETEVPLYIMESPDILNGDRTILVQVLPDLKKNAVVKSYSEPKHPLFFRPGQPRQKLKVNSYLEEINHLKRQYQGKQLGFKFYPYGDYAHIIFIIDADPDYSAEFSLVLAAITTFSSSVATPARDLRVKVATMSSECIHEVTKELFKRHSKNFCEFRPSQLELEPENHTSERRMKIRNEQAVGFMAALDIFMDWPPGTQTLLNIVQEKEVSPIFQDGRSLLISHGYLNEDKKTPFIRLPDRYFSSPVCHALLPVVEFDWRIAYFLTLERTPLITLIKAHLAPVLTALSEVFQVKTSDLKAIQPFLKLFQLNGGPYAWSSRSTLWAGLGLSRMVHGRTSSEATLPVADGGISVFPEFDAFHSHSVNCILKILDNEDVKVAKVVADEQVDEKIYNEISRDLLRAYVHQIAFAIPQDFHPGKLPTLYNFYTNEPFEPNLNLAVVD</sequence>
<name>A0A9P5ALS7_9HYPO</name>
<protein>
    <submittedName>
        <fullName evidence="1">Uncharacterized protein</fullName>
    </submittedName>
</protein>
<proteinExistence type="predicted"/>
<gene>
    <name evidence="1" type="ORF">FBEOM_5889</name>
</gene>
<reference evidence="1" key="1">
    <citation type="journal article" date="2017" name="Mycologia">
        <title>Fusarium algeriense, sp. nov., a novel toxigenic crown rot pathogen of durum wheat from Algeria is nested in the Fusarium burgessii species complex.</title>
        <authorList>
            <person name="Laraba I."/>
            <person name="Keddad A."/>
            <person name="Boureghda H."/>
            <person name="Abdallah N."/>
            <person name="Vaughan M.M."/>
            <person name="Proctor R.H."/>
            <person name="Busman M."/>
            <person name="O'Donnell K."/>
        </authorList>
    </citation>
    <scope>NUCLEOTIDE SEQUENCE</scope>
    <source>
        <strain evidence="1">NRRL 25174</strain>
    </source>
</reference>
<dbReference type="AlphaFoldDB" id="A0A9P5ALS7"/>
<accession>A0A9P5ALS7</accession>
<keyword evidence="2" id="KW-1185">Reference proteome</keyword>